<proteinExistence type="inferred from homology"/>
<dbReference type="InterPro" id="IPR058625">
    <property type="entry name" value="MdtA-like_BSH"/>
</dbReference>
<dbReference type="Pfam" id="PF25954">
    <property type="entry name" value="Beta-barrel_RND_2"/>
    <property type="match status" value="1"/>
</dbReference>
<accession>A0A653DYI4</accession>
<evidence type="ECO:0000259" key="8">
    <source>
        <dbReference type="Pfam" id="PF25917"/>
    </source>
</evidence>
<evidence type="ECO:0000256" key="3">
    <source>
        <dbReference type="ARBA" id="ARBA00022448"/>
    </source>
</evidence>
<protein>
    <submittedName>
        <fullName evidence="11">Efflux transporter periplasmic adaptor subunit</fullName>
    </submittedName>
</protein>
<sequence>MLRPIVNLTLPLALVALLAACGKEPTSEPVIRAAMVTQPQSAIELQEAYPGEVRARFEPELAFRIAGKVSKRLVDSGQRVKKNQALAELDPDDMRLKLDAMRAQLAAAEANLQLVKTERDRYKTLLGRQLVSRSQYDNTENLYRAGLARLNQAKAEYKVASNQADYAVLRAPQDGVIAERMIDVGQVVSPGQTVLSLAADGDREVQIDLPEHMVSKLEIGQKVAVELWSQPGKRYIGYIREISPSADAQSRTYAARVAFNTDTTRVALGLSARVFILEKDQDALAIPLSALTAEGQQPYVWWLDPATSTLHKRPVRVGPYGERLVPVLEGLSADDWFVLAGVEMLHEGEKVRPVDRDNRTVELTGQEPQ</sequence>
<dbReference type="Gene3D" id="2.40.30.170">
    <property type="match status" value="1"/>
</dbReference>
<gene>
    <name evidence="11" type="ORF">PMYSY11_0378</name>
</gene>
<evidence type="ECO:0000259" key="10">
    <source>
        <dbReference type="Pfam" id="PF25967"/>
    </source>
</evidence>
<dbReference type="NCBIfam" id="TIGR01730">
    <property type="entry name" value="RND_mfp"/>
    <property type="match status" value="1"/>
</dbReference>
<feature type="domain" description="Multidrug resistance protein MdtA-like alpha-helical hairpin" evidence="7">
    <location>
        <begin position="98"/>
        <end position="166"/>
    </location>
</feature>
<keyword evidence="3" id="KW-0813">Transport</keyword>
<dbReference type="GO" id="GO:0015562">
    <property type="term" value="F:efflux transmembrane transporter activity"/>
    <property type="evidence" value="ECO:0007669"/>
    <property type="project" value="TreeGrafter"/>
</dbReference>
<evidence type="ECO:0000256" key="4">
    <source>
        <dbReference type="ARBA" id="ARBA00023054"/>
    </source>
</evidence>
<dbReference type="InterPro" id="IPR058624">
    <property type="entry name" value="MdtA-like_HH"/>
</dbReference>
<keyword evidence="4 5" id="KW-0175">Coiled coil</keyword>
<dbReference type="PROSITE" id="PS51257">
    <property type="entry name" value="PROKAR_LIPOPROTEIN"/>
    <property type="match status" value="1"/>
</dbReference>
<evidence type="ECO:0000259" key="9">
    <source>
        <dbReference type="Pfam" id="PF25954"/>
    </source>
</evidence>
<keyword evidence="6" id="KW-0732">Signal</keyword>
<dbReference type="PANTHER" id="PTHR30469">
    <property type="entry name" value="MULTIDRUG RESISTANCE PROTEIN MDTA"/>
    <property type="match status" value="1"/>
</dbReference>
<evidence type="ECO:0000256" key="6">
    <source>
        <dbReference type="SAM" id="SignalP"/>
    </source>
</evidence>
<comment type="similarity">
    <text evidence="2">Belongs to the membrane fusion protein (MFP) (TC 8.A.1) family.</text>
</comment>
<evidence type="ECO:0000256" key="1">
    <source>
        <dbReference type="ARBA" id="ARBA00004196"/>
    </source>
</evidence>
<feature type="chain" id="PRO_5024995072" evidence="6">
    <location>
        <begin position="20"/>
        <end position="369"/>
    </location>
</feature>
<dbReference type="Pfam" id="PF25917">
    <property type="entry name" value="BSH_RND"/>
    <property type="match status" value="1"/>
</dbReference>
<evidence type="ECO:0000256" key="2">
    <source>
        <dbReference type="ARBA" id="ARBA00009477"/>
    </source>
</evidence>
<dbReference type="Gene3D" id="2.40.50.100">
    <property type="match status" value="1"/>
</dbReference>
<evidence type="ECO:0000313" key="11">
    <source>
        <dbReference type="EMBL" id="VEV95425.1"/>
    </source>
</evidence>
<comment type="subcellular location">
    <subcellularLocation>
        <location evidence="1">Cell envelope</location>
    </subcellularLocation>
</comment>
<dbReference type="InterPro" id="IPR058792">
    <property type="entry name" value="Beta-barrel_RND_2"/>
</dbReference>
<evidence type="ECO:0000259" key="7">
    <source>
        <dbReference type="Pfam" id="PF25876"/>
    </source>
</evidence>
<dbReference type="RefSeq" id="WP_069899501.1">
    <property type="nucleotide sequence ID" value="NZ_LR215729.2"/>
</dbReference>
<feature type="signal peptide" evidence="6">
    <location>
        <begin position="1"/>
        <end position="19"/>
    </location>
</feature>
<dbReference type="InterPro" id="IPR058627">
    <property type="entry name" value="MdtA-like_C"/>
</dbReference>
<dbReference type="Pfam" id="PF25876">
    <property type="entry name" value="HH_MFP_RND"/>
    <property type="match status" value="1"/>
</dbReference>
<feature type="domain" description="Multidrug resistance protein MdtA-like barrel-sandwich hybrid" evidence="8">
    <location>
        <begin position="64"/>
        <end position="193"/>
    </location>
</feature>
<dbReference type="Gene3D" id="1.10.287.470">
    <property type="entry name" value="Helix hairpin bin"/>
    <property type="match status" value="1"/>
</dbReference>
<dbReference type="PANTHER" id="PTHR30469:SF15">
    <property type="entry name" value="HLYD FAMILY OF SECRETION PROTEINS"/>
    <property type="match status" value="1"/>
</dbReference>
<dbReference type="AlphaFoldDB" id="A0A653DYI4"/>
<feature type="domain" description="Multidrug resistance protein MdtA-like C-terminal permuted SH3" evidence="10">
    <location>
        <begin position="282"/>
        <end position="342"/>
    </location>
</feature>
<dbReference type="InterPro" id="IPR006143">
    <property type="entry name" value="RND_pump_MFP"/>
</dbReference>
<dbReference type="Pfam" id="PF25967">
    <property type="entry name" value="RND-MFP_C"/>
    <property type="match status" value="1"/>
</dbReference>
<evidence type="ECO:0000256" key="5">
    <source>
        <dbReference type="SAM" id="Coils"/>
    </source>
</evidence>
<dbReference type="GO" id="GO:1990281">
    <property type="term" value="C:efflux pump complex"/>
    <property type="evidence" value="ECO:0007669"/>
    <property type="project" value="TreeGrafter"/>
</dbReference>
<organism evidence="11">
    <name type="scientific">Pseudomonas marincola</name>
    <dbReference type="NCBI Taxonomy" id="437900"/>
    <lineage>
        <taxon>Bacteria</taxon>
        <taxon>Pseudomonadati</taxon>
        <taxon>Pseudomonadota</taxon>
        <taxon>Gammaproteobacteria</taxon>
        <taxon>Pseudomonadales</taxon>
        <taxon>Pseudomonadaceae</taxon>
        <taxon>Pseudomonas</taxon>
    </lineage>
</organism>
<reference evidence="11" key="1">
    <citation type="submission" date="2019-02" db="EMBL/GenBank/DDBJ databases">
        <authorList>
            <consortium name="Genoscope - CEA"/>
            <person name="William W."/>
        </authorList>
    </citation>
    <scope>NUCLEOTIDE SEQUENCE [LARGE SCALE GENOMIC DNA]</scope>
    <source>
        <strain evidence="11">YSy11</strain>
    </source>
</reference>
<name>A0A653DYI4_9PSED</name>
<dbReference type="Gene3D" id="2.40.420.20">
    <property type="match status" value="1"/>
</dbReference>
<feature type="coiled-coil region" evidence="5">
    <location>
        <begin position="98"/>
        <end position="125"/>
    </location>
</feature>
<feature type="domain" description="CusB-like beta-barrel" evidence="9">
    <location>
        <begin position="205"/>
        <end position="274"/>
    </location>
</feature>
<dbReference type="EMBL" id="LR215729">
    <property type="protein sequence ID" value="VEV95425.1"/>
    <property type="molecule type" value="Genomic_DNA"/>
</dbReference>
<dbReference type="SUPFAM" id="SSF111369">
    <property type="entry name" value="HlyD-like secretion proteins"/>
    <property type="match status" value="1"/>
</dbReference>